<evidence type="ECO:0000313" key="3">
    <source>
        <dbReference type="Proteomes" id="UP001189429"/>
    </source>
</evidence>
<dbReference type="Proteomes" id="UP001189429">
    <property type="component" value="Unassembled WGS sequence"/>
</dbReference>
<name>A0ABN9XDS6_9DINO</name>
<sequence>MRFHRSFRQVPFGRAPFPCSLARRAGSSRLGSELFVTSLQSASGFGRPLRARLGVAATTRMAVLSTIVGVLLTATVANAGIYPDDHWEHSTELTADTADAWVQAPAWNEVAAKFKGNPDVAFGDVCLSKNQVRKIHGVDQSPGAGGWPTVRIFNKETGYGGKAYEKKTSQAMCDELGPKTEYMQQLVEEYATLCSIEDTSKGCTDKQKDFIAKWAEKPLDEIKKQHTRLSKMVGGDMKPDAIGNTNYPPTPILARPITGPRNGKGPPVTWPYYPQA</sequence>
<accession>A0ABN9XDS6</accession>
<comment type="caution">
    <text evidence="2">The sequence shown here is derived from an EMBL/GenBank/DDBJ whole genome shotgun (WGS) entry which is preliminary data.</text>
</comment>
<protein>
    <submittedName>
        <fullName evidence="2">Uncharacterized protein</fullName>
    </submittedName>
</protein>
<evidence type="ECO:0000256" key="1">
    <source>
        <dbReference type="SAM" id="MobiDB-lite"/>
    </source>
</evidence>
<reference evidence="2" key="1">
    <citation type="submission" date="2023-10" db="EMBL/GenBank/DDBJ databases">
        <authorList>
            <person name="Chen Y."/>
            <person name="Shah S."/>
            <person name="Dougan E. K."/>
            <person name="Thang M."/>
            <person name="Chan C."/>
        </authorList>
    </citation>
    <scope>NUCLEOTIDE SEQUENCE [LARGE SCALE GENOMIC DNA]</scope>
</reference>
<feature type="region of interest" description="Disordered" evidence="1">
    <location>
        <begin position="256"/>
        <end position="276"/>
    </location>
</feature>
<keyword evidence="3" id="KW-1185">Reference proteome</keyword>
<proteinExistence type="predicted"/>
<organism evidence="2 3">
    <name type="scientific">Prorocentrum cordatum</name>
    <dbReference type="NCBI Taxonomy" id="2364126"/>
    <lineage>
        <taxon>Eukaryota</taxon>
        <taxon>Sar</taxon>
        <taxon>Alveolata</taxon>
        <taxon>Dinophyceae</taxon>
        <taxon>Prorocentrales</taxon>
        <taxon>Prorocentraceae</taxon>
        <taxon>Prorocentrum</taxon>
    </lineage>
</organism>
<gene>
    <name evidence="2" type="ORF">PCOR1329_LOCUS75842</name>
</gene>
<dbReference type="EMBL" id="CAUYUJ010020381">
    <property type="protein sequence ID" value="CAK0897769.1"/>
    <property type="molecule type" value="Genomic_DNA"/>
</dbReference>
<evidence type="ECO:0000313" key="2">
    <source>
        <dbReference type="EMBL" id="CAK0897769.1"/>
    </source>
</evidence>